<keyword evidence="5 8" id="KW-0418">Kinase</keyword>
<evidence type="ECO:0000256" key="3">
    <source>
        <dbReference type="ARBA" id="ARBA00022679"/>
    </source>
</evidence>
<dbReference type="AlphaFoldDB" id="A0A516Q291"/>
<comment type="similarity">
    <text evidence="1 8">Belongs to the CoaE family.</text>
</comment>
<dbReference type="Pfam" id="PF01121">
    <property type="entry name" value="CoaE"/>
    <property type="match status" value="1"/>
</dbReference>
<reference evidence="10 11" key="1">
    <citation type="submission" date="2019-07" db="EMBL/GenBank/DDBJ databases">
        <title>Microlunatus dokdonensis sp. nov. isolated from the rhizospheric soil of the wild plant Elymus tsukushiensis.</title>
        <authorList>
            <person name="Ghim S.-Y."/>
            <person name="Hwang Y.-J."/>
            <person name="Son J.-S."/>
            <person name="Shin J.-H."/>
        </authorList>
    </citation>
    <scope>NUCLEOTIDE SEQUENCE [LARGE SCALE GENOMIC DNA]</scope>
    <source>
        <strain evidence="10 11">KUDC0627</strain>
    </source>
</reference>
<comment type="function">
    <text evidence="8">Catalyzes the phosphorylation of the 3'-hydroxyl group of dephosphocoenzyme A to form coenzyme A.</text>
</comment>
<dbReference type="PANTHER" id="PTHR10695">
    <property type="entry name" value="DEPHOSPHO-COA KINASE-RELATED"/>
    <property type="match status" value="1"/>
</dbReference>
<keyword evidence="3 8" id="KW-0808">Transferase</keyword>
<dbReference type="EC" id="2.7.1.24" evidence="8 9"/>
<dbReference type="OrthoDB" id="9812943at2"/>
<dbReference type="InterPro" id="IPR027417">
    <property type="entry name" value="P-loop_NTPase"/>
</dbReference>
<sequence length="212" mass="22494">MARLRIGLTGGIASGKSTVAGILADLGAVIIDSDLLAREVVEPGTEGLAKIIERFGDRVISDGRLDRAALGKIIFSDPRARADLESIIHPAVRRRAAELEAVAGSDAVVVQMIPLLVETGQADAFDRLVVVDVPPEVQRQRLADRNGLTEQEAEARIGAQASRADRLAVADVVIDNSDAGLDQLRQRVTEIFRSWQSEHANGTPGGPAVGNP</sequence>
<comment type="catalytic activity">
    <reaction evidence="8">
        <text>3'-dephospho-CoA + ATP = ADP + CoA + H(+)</text>
        <dbReference type="Rhea" id="RHEA:18245"/>
        <dbReference type="ChEBI" id="CHEBI:15378"/>
        <dbReference type="ChEBI" id="CHEBI:30616"/>
        <dbReference type="ChEBI" id="CHEBI:57287"/>
        <dbReference type="ChEBI" id="CHEBI:57328"/>
        <dbReference type="ChEBI" id="CHEBI:456216"/>
        <dbReference type="EC" id="2.7.1.24"/>
    </reaction>
</comment>
<feature type="binding site" evidence="8">
    <location>
        <begin position="13"/>
        <end position="18"/>
    </location>
    <ligand>
        <name>ATP</name>
        <dbReference type="ChEBI" id="CHEBI:30616"/>
    </ligand>
</feature>
<dbReference type="GO" id="GO:0005737">
    <property type="term" value="C:cytoplasm"/>
    <property type="evidence" value="ECO:0007669"/>
    <property type="project" value="UniProtKB-SubCell"/>
</dbReference>
<evidence type="ECO:0000256" key="2">
    <source>
        <dbReference type="ARBA" id="ARBA00022490"/>
    </source>
</evidence>
<evidence type="ECO:0000256" key="8">
    <source>
        <dbReference type="HAMAP-Rule" id="MF_00376"/>
    </source>
</evidence>
<dbReference type="NCBIfam" id="TIGR00152">
    <property type="entry name" value="dephospho-CoA kinase"/>
    <property type="match status" value="1"/>
</dbReference>
<comment type="pathway">
    <text evidence="8">Cofactor biosynthesis; coenzyme A biosynthesis; CoA from (R)-pantothenate: step 5/5.</text>
</comment>
<comment type="subcellular location">
    <subcellularLocation>
        <location evidence="8">Cytoplasm</location>
    </subcellularLocation>
</comment>
<evidence type="ECO:0000256" key="7">
    <source>
        <dbReference type="ARBA" id="ARBA00022993"/>
    </source>
</evidence>
<dbReference type="NCBIfam" id="NF002879">
    <property type="entry name" value="PRK03333.1"/>
    <property type="match status" value="1"/>
</dbReference>
<dbReference type="EMBL" id="CP041692">
    <property type="protein sequence ID" value="QDP97550.1"/>
    <property type="molecule type" value="Genomic_DNA"/>
</dbReference>
<dbReference type="PROSITE" id="PS51219">
    <property type="entry name" value="DPCK"/>
    <property type="match status" value="1"/>
</dbReference>
<keyword evidence="6 8" id="KW-0067">ATP-binding</keyword>
<dbReference type="FunFam" id="3.40.50.300:FF:000991">
    <property type="entry name" value="Dephospho-CoA kinase"/>
    <property type="match status" value="1"/>
</dbReference>
<evidence type="ECO:0000313" key="11">
    <source>
        <dbReference type="Proteomes" id="UP000319263"/>
    </source>
</evidence>
<dbReference type="SUPFAM" id="SSF52540">
    <property type="entry name" value="P-loop containing nucleoside triphosphate hydrolases"/>
    <property type="match status" value="1"/>
</dbReference>
<evidence type="ECO:0000256" key="4">
    <source>
        <dbReference type="ARBA" id="ARBA00022741"/>
    </source>
</evidence>
<name>A0A516Q291_9ACTN</name>
<organism evidence="10 11">
    <name type="scientific">Microlunatus elymi</name>
    <dbReference type="NCBI Taxonomy" id="2596828"/>
    <lineage>
        <taxon>Bacteria</taxon>
        <taxon>Bacillati</taxon>
        <taxon>Actinomycetota</taxon>
        <taxon>Actinomycetes</taxon>
        <taxon>Propionibacteriales</taxon>
        <taxon>Propionibacteriaceae</taxon>
        <taxon>Microlunatus</taxon>
    </lineage>
</organism>
<dbReference type="Proteomes" id="UP000319263">
    <property type="component" value="Chromosome"/>
</dbReference>
<gene>
    <name evidence="8" type="primary">coaE</name>
    <name evidence="10" type="ORF">FOE78_17985</name>
</gene>
<evidence type="ECO:0000256" key="6">
    <source>
        <dbReference type="ARBA" id="ARBA00022840"/>
    </source>
</evidence>
<dbReference type="KEGG" id="mik:FOE78_17985"/>
<dbReference type="HAMAP" id="MF_00376">
    <property type="entry name" value="Dephospho_CoA_kinase"/>
    <property type="match status" value="1"/>
</dbReference>
<evidence type="ECO:0000313" key="10">
    <source>
        <dbReference type="EMBL" id="QDP97550.1"/>
    </source>
</evidence>
<keyword evidence="11" id="KW-1185">Reference proteome</keyword>
<dbReference type="InterPro" id="IPR001977">
    <property type="entry name" value="Depp_CoAkinase"/>
</dbReference>
<dbReference type="GO" id="GO:0004140">
    <property type="term" value="F:dephospho-CoA kinase activity"/>
    <property type="evidence" value="ECO:0007669"/>
    <property type="project" value="UniProtKB-UniRule"/>
</dbReference>
<dbReference type="GO" id="GO:0005524">
    <property type="term" value="F:ATP binding"/>
    <property type="evidence" value="ECO:0007669"/>
    <property type="project" value="UniProtKB-UniRule"/>
</dbReference>
<protein>
    <recommendedName>
        <fullName evidence="8 9">Dephospho-CoA kinase</fullName>
        <ecNumber evidence="8 9">2.7.1.24</ecNumber>
    </recommendedName>
    <alternativeName>
        <fullName evidence="8">Dephosphocoenzyme A kinase</fullName>
    </alternativeName>
</protein>
<keyword evidence="2 8" id="KW-0963">Cytoplasm</keyword>
<dbReference type="PANTHER" id="PTHR10695:SF46">
    <property type="entry name" value="BIFUNCTIONAL COENZYME A SYNTHASE-RELATED"/>
    <property type="match status" value="1"/>
</dbReference>
<dbReference type="RefSeq" id="WP_143987508.1">
    <property type="nucleotide sequence ID" value="NZ_CP041692.1"/>
</dbReference>
<keyword evidence="7 8" id="KW-0173">Coenzyme A biosynthesis</keyword>
<dbReference type="UniPathway" id="UPA00241">
    <property type="reaction ID" value="UER00356"/>
</dbReference>
<evidence type="ECO:0000256" key="9">
    <source>
        <dbReference type="NCBIfam" id="TIGR00152"/>
    </source>
</evidence>
<dbReference type="CDD" id="cd02022">
    <property type="entry name" value="DPCK"/>
    <property type="match status" value="1"/>
</dbReference>
<dbReference type="Gene3D" id="3.40.50.300">
    <property type="entry name" value="P-loop containing nucleotide triphosphate hydrolases"/>
    <property type="match status" value="1"/>
</dbReference>
<accession>A0A516Q291</accession>
<proteinExistence type="inferred from homology"/>
<evidence type="ECO:0000256" key="5">
    <source>
        <dbReference type="ARBA" id="ARBA00022777"/>
    </source>
</evidence>
<keyword evidence="4 8" id="KW-0547">Nucleotide-binding</keyword>
<evidence type="ECO:0000256" key="1">
    <source>
        <dbReference type="ARBA" id="ARBA00009018"/>
    </source>
</evidence>
<dbReference type="GO" id="GO:0015937">
    <property type="term" value="P:coenzyme A biosynthetic process"/>
    <property type="evidence" value="ECO:0007669"/>
    <property type="project" value="UniProtKB-UniRule"/>
</dbReference>